<evidence type="ECO:0000256" key="9">
    <source>
        <dbReference type="ARBA" id="ARBA00023237"/>
    </source>
</evidence>
<evidence type="ECO:0000256" key="5">
    <source>
        <dbReference type="ARBA" id="ARBA00022729"/>
    </source>
</evidence>
<dbReference type="Pfam" id="PF07715">
    <property type="entry name" value="Plug"/>
    <property type="match status" value="1"/>
</dbReference>
<feature type="chain" id="PRO_5008389704" description="TonB-dependent receptor" evidence="11">
    <location>
        <begin position="26"/>
        <end position="920"/>
    </location>
</feature>
<keyword evidence="8" id="KW-0675">Receptor</keyword>
<keyword evidence="5 11" id="KW-0732">Signal</keyword>
<evidence type="ECO:0000256" key="7">
    <source>
        <dbReference type="ARBA" id="ARBA00023136"/>
    </source>
</evidence>
<comment type="subcellular location">
    <subcellularLocation>
        <location evidence="1">Cell outer membrane</location>
        <topology evidence="1">Multi-pass membrane protein</topology>
    </subcellularLocation>
</comment>
<dbReference type="AlphaFoldDB" id="A0A1A9I117"/>
<evidence type="ECO:0000259" key="13">
    <source>
        <dbReference type="Pfam" id="PF07715"/>
    </source>
</evidence>
<dbReference type="InterPro" id="IPR039426">
    <property type="entry name" value="TonB-dep_rcpt-like"/>
</dbReference>
<evidence type="ECO:0000256" key="2">
    <source>
        <dbReference type="ARBA" id="ARBA00022448"/>
    </source>
</evidence>
<dbReference type="SUPFAM" id="SSF49464">
    <property type="entry name" value="Carboxypeptidase regulatory domain-like"/>
    <property type="match status" value="1"/>
</dbReference>
<feature type="domain" description="TonB-dependent receptor plug" evidence="13">
    <location>
        <begin position="128"/>
        <end position="265"/>
    </location>
</feature>
<dbReference type="InterPro" id="IPR000531">
    <property type="entry name" value="Beta-barrel_TonB"/>
</dbReference>
<evidence type="ECO:0008006" key="16">
    <source>
        <dbReference type="Google" id="ProtNLM"/>
    </source>
</evidence>
<gene>
    <name evidence="14" type="ORF">A8C56_10500</name>
</gene>
<dbReference type="Gene3D" id="2.40.170.20">
    <property type="entry name" value="TonB-dependent receptor, beta-barrel domain"/>
    <property type="match status" value="1"/>
</dbReference>
<dbReference type="Gene3D" id="2.170.130.10">
    <property type="entry name" value="TonB-dependent receptor, plug domain"/>
    <property type="match status" value="1"/>
</dbReference>
<dbReference type="OrthoDB" id="1151166at2"/>
<keyword evidence="6 10" id="KW-0798">TonB box</keyword>
<evidence type="ECO:0000256" key="10">
    <source>
        <dbReference type="RuleBase" id="RU003357"/>
    </source>
</evidence>
<evidence type="ECO:0000256" key="3">
    <source>
        <dbReference type="ARBA" id="ARBA00022452"/>
    </source>
</evidence>
<feature type="signal peptide" evidence="11">
    <location>
        <begin position="1"/>
        <end position="25"/>
    </location>
</feature>
<evidence type="ECO:0000256" key="1">
    <source>
        <dbReference type="ARBA" id="ARBA00004571"/>
    </source>
</evidence>
<evidence type="ECO:0000313" key="15">
    <source>
        <dbReference type="Proteomes" id="UP000077667"/>
    </source>
</evidence>
<organism evidence="14 15">
    <name type="scientific">Niabella ginsenosidivorans</name>
    <dbReference type="NCBI Taxonomy" id="1176587"/>
    <lineage>
        <taxon>Bacteria</taxon>
        <taxon>Pseudomonadati</taxon>
        <taxon>Bacteroidota</taxon>
        <taxon>Chitinophagia</taxon>
        <taxon>Chitinophagales</taxon>
        <taxon>Chitinophagaceae</taxon>
        <taxon>Niabella</taxon>
    </lineage>
</organism>
<dbReference type="GO" id="GO:0009279">
    <property type="term" value="C:cell outer membrane"/>
    <property type="evidence" value="ECO:0007669"/>
    <property type="project" value="UniProtKB-SubCell"/>
</dbReference>
<dbReference type="PANTHER" id="PTHR30069:SF29">
    <property type="entry name" value="HEMOGLOBIN AND HEMOGLOBIN-HAPTOGLOBIN-BINDING PROTEIN 1-RELATED"/>
    <property type="match status" value="1"/>
</dbReference>
<keyword evidence="9" id="KW-0998">Cell outer membrane</keyword>
<dbReference type="SUPFAM" id="SSF56935">
    <property type="entry name" value="Porins"/>
    <property type="match status" value="1"/>
</dbReference>
<reference evidence="14 15" key="1">
    <citation type="submission" date="2016-05" db="EMBL/GenBank/DDBJ databases">
        <title>Niabella ginsenosidivorans BS26 whole genome sequencing.</title>
        <authorList>
            <person name="Im W.T."/>
            <person name="Siddiqi M.Z."/>
        </authorList>
    </citation>
    <scope>NUCLEOTIDE SEQUENCE [LARGE SCALE GENOMIC DNA]</scope>
    <source>
        <strain evidence="14 15">BS26</strain>
    </source>
</reference>
<dbReference type="EMBL" id="CP015772">
    <property type="protein sequence ID" value="ANH81357.1"/>
    <property type="molecule type" value="Genomic_DNA"/>
</dbReference>
<dbReference type="GO" id="GO:0044718">
    <property type="term" value="P:siderophore transmembrane transport"/>
    <property type="evidence" value="ECO:0007669"/>
    <property type="project" value="TreeGrafter"/>
</dbReference>
<keyword evidence="7 10" id="KW-0472">Membrane</keyword>
<dbReference type="InterPro" id="IPR036942">
    <property type="entry name" value="Beta-barrel_TonB_sf"/>
</dbReference>
<name>A0A1A9I117_9BACT</name>
<dbReference type="PANTHER" id="PTHR30069">
    <property type="entry name" value="TONB-DEPENDENT OUTER MEMBRANE RECEPTOR"/>
    <property type="match status" value="1"/>
</dbReference>
<evidence type="ECO:0000256" key="11">
    <source>
        <dbReference type="SAM" id="SignalP"/>
    </source>
</evidence>
<dbReference type="Proteomes" id="UP000077667">
    <property type="component" value="Chromosome"/>
</dbReference>
<evidence type="ECO:0000256" key="4">
    <source>
        <dbReference type="ARBA" id="ARBA00022692"/>
    </source>
</evidence>
<protein>
    <recommendedName>
        <fullName evidence="16">TonB-dependent receptor</fullName>
    </recommendedName>
</protein>
<dbReference type="Pfam" id="PF00593">
    <property type="entry name" value="TonB_dep_Rec_b-barrel"/>
    <property type="match status" value="1"/>
</dbReference>
<keyword evidence="3" id="KW-1134">Transmembrane beta strand</keyword>
<dbReference type="STRING" id="1176587.A8C56_10500"/>
<dbReference type="InterPro" id="IPR037066">
    <property type="entry name" value="Plug_dom_sf"/>
</dbReference>
<keyword evidence="4" id="KW-0812">Transmembrane</keyword>
<dbReference type="RefSeq" id="WP_067755512.1">
    <property type="nucleotide sequence ID" value="NZ_CP015772.1"/>
</dbReference>
<feature type="domain" description="TonB-dependent receptor-like beta-barrel" evidence="12">
    <location>
        <begin position="342"/>
        <end position="883"/>
    </location>
</feature>
<dbReference type="InterPro" id="IPR012910">
    <property type="entry name" value="Plug_dom"/>
</dbReference>
<keyword evidence="2" id="KW-0813">Transport</keyword>
<evidence type="ECO:0000313" key="14">
    <source>
        <dbReference type="EMBL" id="ANH81357.1"/>
    </source>
</evidence>
<evidence type="ECO:0000259" key="12">
    <source>
        <dbReference type="Pfam" id="PF00593"/>
    </source>
</evidence>
<dbReference type="GO" id="GO:0015344">
    <property type="term" value="F:siderophore uptake transmembrane transporter activity"/>
    <property type="evidence" value="ECO:0007669"/>
    <property type="project" value="TreeGrafter"/>
</dbReference>
<evidence type="ECO:0000256" key="8">
    <source>
        <dbReference type="ARBA" id="ARBA00023170"/>
    </source>
</evidence>
<proteinExistence type="inferred from homology"/>
<dbReference type="KEGG" id="nia:A8C56_10500"/>
<sequence length="920" mass="101998">MGKTIAKYFCIWLLITASAVSGVNAQNGNGLQGVVEDTQGKPIQFATVKLSVDNVEIASRNTNAKGEFEFPATLLNYDSIELQASFINKAAETVIVRRENYPLILKIILQNLSLTLNNVVVTSVVKNQNSASSIVFDEEAIRQLQAFSLADIINALPGKKTQPPNLQTPQTITLRTAADGFSAVNNSFGIAIFIDGIRISNETDMQSRGLSSRGFGGSALNAQGKPASDVTYNGFDLRDIPMSNIASIEIIQGIGSSRYGDFTNGAILITTKAGKTPYSFNTNINGGSSSFSLSRGFDLGKKAGALNFSVGYTNSNDDPRDQLKTYDNINVSIKWTKNITDNIRNSFTITASSNFDDIKQDPDDDARVMSYSKRRSIRLSNNTTFSFNKRFLDNASLALNYSVGQQDSYNQYLMNQSPKGIGYKDTTGVYEGYFIPGQYLAVEQIDGKPISYSINMDMQSKQLSTLGLKHQLSFGLSFNASGNKGQGNIVNPNTPRWVNQANQNERPFNYEDSVQFENNFSVYFQDNIRGRLFTKRFNLGAGFRLNTQNNRLMPQPRISFNYTINKNLSISSAYGITYKAPSLAHLYPSPTYFDIPLLNLYTGYIKSSLYLVYTQKVPAENRSLKNAVTYQFEQGINYTSSKIGTASVFAYYKDNKDGFNTFNEFIPVTVPIYDYKINADSTLTYFPTGASGKIWDLSRTRMNNGLHSVDYGIQFSFQSKIIPVIATSLSVNGGYTVSEYKDGNPTVTQVASDAAYARYGAVYVTYLSKQKVSRSSVINFGSVTHIPRIGFVVSIIADYQPLLKGRWDAQNIYPVGYTLYTGEYIPLTPEEARSDDFIYLRKDAEKDDAEKNIIPSKGFWTFNMRVAKEINKKIRLSVSAFNVLNMKPKAYKISNGEGAQTVGLYNYIPVSITIGGSLQL</sequence>
<accession>A0A1A9I117</accession>
<evidence type="ECO:0000256" key="6">
    <source>
        <dbReference type="ARBA" id="ARBA00023077"/>
    </source>
</evidence>
<comment type="similarity">
    <text evidence="10">Belongs to the TonB-dependent receptor family.</text>
</comment>
<dbReference type="InterPro" id="IPR008969">
    <property type="entry name" value="CarboxyPept-like_regulatory"/>
</dbReference>
<keyword evidence="15" id="KW-1185">Reference proteome</keyword>